<keyword evidence="3" id="KW-1133">Transmembrane helix</keyword>
<evidence type="ECO:0000256" key="1">
    <source>
        <dbReference type="ARBA" id="ARBA00004141"/>
    </source>
</evidence>
<gene>
    <name evidence="4" type="ORF">JD844_022180</name>
</gene>
<dbReference type="SUPFAM" id="SSF103473">
    <property type="entry name" value="MFS general substrate transporter"/>
    <property type="match status" value="1"/>
</dbReference>
<keyword evidence="3" id="KW-0472">Membrane</keyword>
<evidence type="ECO:0000313" key="5">
    <source>
        <dbReference type="Proteomes" id="UP000826234"/>
    </source>
</evidence>
<feature type="transmembrane region" description="Helical" evidence="3">
    <location>
        <begin position="215"/>
        <end position="236"/>
    </location>
</feature>
<evidence type="ECO:0008006" key="6">
    <source>
        <dbReference type="Google" id="ProtNLM"/>
    </source>
</evidence>
<feature type="transmembrane region" description="Helical" evidence="3">
    <location>
        <begin position="248"/>
        <end position="269"/>
    </location>
</feature>
<evidence type="ECO:0000256" key="2">
    <source>
        <dbReference type="SAM" id="MobiDB-lite"/>
    </source>
</evidence>
<dbReference type="Gene3D" id="1.20.1250.20">
    <property type="entry name" value="MFS general substrate transporter like domains"/>
    <property type="match status" value="2"/>
</dbReference>
<sequence>MEKLFLSKSPSAFWILPESGLWRTELILTWVVGQNYNYRHPLLLLAVQRYLEGHAFPPVDSDLWSEKSEETNKESMSFSFEMDGAGSEDKLPQDQEGSAPDAMEHQGSGMAKRLATFISGLVECMCFAGVIFGWASLVFVLKDLGYFQDLYCVAQDEQLSLIFTIGSFMNNFMTFPTGYIFDRFGTTVARLLAISSYTTGTLLIAFSTAATAVMLFPALSFLSIGGILLILTNMQVGNLFGKHRSTVITLYNGAFDSSSAVFLVIKLLYEQGLSLRSMFLFMSACSAWHIVRTFFLMPRRHIPYPLPPGYTYGVFALLLSLISLFLSTVSHYTNAFAFTQLCGVLCAPWNGLILDRHKRGQKKQGSSQGVPDSLADLRSCVLSLVITVLQCIAFSICASIPVLPVQYATFILQVLSRSFLYGGNAAFLAIAFPLEHFGKLYGLIMGLSAVVSLLQYPFFSLIKGPLKEDPFYVNIGLIVLMLLALVNPFMVWRECRRRQKEQDAAHSTTTPALKPGLESSI</sequence>
<feature type="transmembrane region" description="Helical" evidence="3">
    <location>
        <begin position="471"/>
        <end position="492"/>
    </location>
</feature>
<feature type="transmembrane region" description="Helical" evidence="3">
    <location>
        <begin position="335"/>
        <end position="354"/>
    </location>
</feature>
<comment type="caution">
    <text evidence="4">The sequence shown here is derived from an EMBL/GenBank/DDBJ whole genome shotgun (WGS) entry which is preliminary data.</text>
</comment>
<evidence type="ECO:0000256" key="3">
    <source>
        <dbReference type="SAM" id="Phobius"/>
    </source>
</evidence>
<feature type="transmembrane region" description="Helical" evidence="3">
    <location>
        <begin position="275"/>
        <end position="297"/>
    </location>
</feature>
<keyword evidence="5" id="KW-1185">Reference proteome</keyword>
<feature type="transmembrane region" description="Helical" evidence="3">
    <location>
        <begin position="440"/>
        <end position="459"/>
    </location>
</feature>
<dbReference type="PANTHER" id="PTHR20765:SF1">
    <property type="entry name" value="EQUILIBRATIVE NUCLEOBASE TRANSPORTER 1"/>
    <property type="match status" value="1"/>
</dbReference>
<dbReference type="Proteomes" id="UP000826234">
    <property type="component" value="Unassembled WGS sequence"/>
</dbReference>
<evidence type="ECO:0000313" key="4">
    <source>
        <dbReference type="EMBL" id="KAH0621138.1"/>
    </source>
</evidence>
<dbReference type="PANTHER" id="PTHR20765">
    <property type="entry name" value="SOLUTE CARRIER FAMILY 43 MEMBER 3-RELATED"/>
    <property type="match status" value="1"/>
</dbReference>
<feature type="region of interest" description="Disordered" evidence="2">
    <location>
        <begin position="502"/>
        <end position="521"/>
    </location>
</feature>
<organism evidence="4 5">
    <name type="scientific">Phrynosoma platyrhinos</name>
    <name type="common">Desert horned lizard</name>
    <dbReference type="NCBI Taxonomy" id="52577"/>
    <lineage>
        <taxon>Eukaryota</taxon>
        <taxon>Metazoa</taxon>
        <taxon>Chordata</taxon>
        <taxon>Craniata</taxon>
        <taxon>Vertebrata</taxon>
        <taxon>Euteleostomi</taxon>
        <taxon>Lepidosauria</taxon>
        <taxon>Squamata</taxon>
        <taxon>Bifurcata</taxon>
        <taxon>Unidentata</taxon>
        <taxon>Episquamata</taxon>
        <taxon>Toxicofera</taxon>
        <taxon>Iguania</taxon>
        <taxon>Phrynosomatidae</taxon>
        <taxon>Phrynosomatinae</taxon>
        <taxon>Phrynosoma</taxon>
    </lineage>
</organism>
<dbReference type="InterPro" id="IPR036259">
    <property type="entry name" value="MFS_trans_sf"/>
</dbReference>
<keyword evidence="3" id="KW-0812">Transmembrane</keyword>
<dbReference type="CDD" id="cd06174">
    <property type="entry name" value="MFS"/>
    <property type="match status" value="1"/>
</dbReference>
<reference evidence="4 5" key="1">
    <citation type="journal article" date="2022" name="Gigascience">
        <title>A chromosome-level genome assembly and annotation of the desert horned lizard, Phrynosoma platyrhinos, provides insight into chromosomal rearrangements among reptiles.</title>
        <authorList>
            <person name="Koochekian N."/>
            <person name="Ascanio A."/>
            <person name="Farleigh K."/>
            <person name="Card D.C."/>
            <person name="Schield D.R."/>
            <person name="Castoe T.A."/>
            <person name="Jezkova T."/>
        </authorList>
    </citation>
    <scope>NUCLEOTIDE SEQUENCE [LARGE SCALE GENOMIC DNA]</scope>
    <source>
        <strain evidence="4">NK-2021</strain>
    </source>
</reference>
<feature type="transmembrane region" description="Helical" evidence="3">
    <location>
        <begin position="410"/>
        <end position="433"/>
    </location>
</feature>
<feature type="transmembrane region" description="Helical" evidence="3">
    <location>
        <begin position="161"/>
        <end position="181"/>
    </location>
</feature>
<feature type="transmembrane region" description="Helical" evidence="3">
    <location>
        <begin position="309"/>
        <end position="329"/>
    </location>
</feature>
<feature type="transmembrane region" description="Helical" evidence="3">
    <location>
        <begin position="381"/>
        <end position="404"/>
    </location>
</feature>
<dbReference type="InterPro" id="IPR027197">
    <property type="entry name" value="SLC43A3"/>
</dbReference>
<proteinExistence type="predicted"/>
<protein>
    <recommendedName>
        <fullName evidence="6">Solute carrier family 43 member 3</fullName>
    </recommendedName>
</protein>
<accession>A0ABQ7SUW9</accession>
<comment type="subcellular location">
    <subcellularLocation>
        <location evidence="1">Membrane</location>
        <topology evidence="1">Multi-pass membrane protein</topology>
    </subcellularLocation>
</comment>
<feature type="transmembrane region" description="Helical" evidence="3">
    <location>
        <begin position="188"/>
        <end position="209"/>
    </location>
</feature>
<dbReference type="EMBL" id="JAIPUX010003289">
    <property type="protein sequence ID" value="KAH0621138.1"/>
    <property type="molecule type" value="Genomic_DNA"/>
</dbReference>
<name>A0ABQ7SUW9_PHRPL</name>
<feature type="region of interest" description="Disordered" evidence="2">
    <location>
        <begin position="83"/>
        <end position="105"/>
    </location>
</feature>
<feature type="transmembrane region" description="Helical" evidence="3">
    <location>
        <begin position="114"/>
        <end position="141"/>
    </location>
</feature>